<feature type="compositionally biased region" description="Basic and acidic residues" evidence="1">
    <location>
        <begin position="967"/>
        <end position="984"/>
    </location>
</feature>
<feature type="compositionally biased region" description="Acidic residues" evidence="1">
    <location>
        <begin position="634"/>
        <end position="655"/>
    </location>
</feature>
<keyword evidence="2" id="KW-0472">Membrane</keyword>
<organism evidence="3 4">
    <name type="scientific">Cerrena zonata</name>
    <dbReference type="NCBI Taxonomy" id="2478898"/>
    <lineage>
        <taxon>Eukaryota</taxon>
        <taxon>Fungi</taxon>
        <taxon>Dikarya</taxon>
        <taxon>Basidiomycota</taxon>
        <taxon>Agaricomycotina</taxon>
        <taxon>Agaricomycetes</taxon>
        <taxon>Polyporales</taxon>
        <taxon>Cerrenaceae</taxon>
        <taxon>Cerrena</taxon>
    </lineage>
</organism>
<evidence type="ECO:0008006" key="5">
    <source>
        <dbReference type="Google" id="ProtNLM"/>
    </source>
</evidence>
<evidence type="ECO:0000313" key="3">
    <source>
        <dbReference type="EMBL" id="KAK7679025.1"/>
    </source>
</evidence>
<feature type="compositionally biased region" description="Polar residues" evidence="1">
    <location>
        <begin position="690"/>
        <end position="707"/>
    </location>
</feature>
<feature type="compositionally biased region" description="Low complexity" evidence="1">
    <location>
        <begin position="943"/>
        <end position="952"/>
    </location>
</feature>
<feature type="compositionally biased region" description="Polar residues" evidence="1">
    <location>
        <begin position="7"/>
        <end position="22"/>
    </location>
</feature>
<protein>
    <recommendedName>
        <fullName evidence="5">Proteophosphoglycan ppg4</fullName>
    </recommendedName>
</protein>
<evidence type="ECO:0000256" key="2">
    <source>
        <dbReference type="SAM" id="Phobius"/>
    </source>
</evidence>
<reference evidence="3 4" key="1">
    <citation type="submission" date="2022-09" db="EMBL/GenBank/DDBJ databases">
        <authorList>
            <person name="Palmer J.M."/>
        </authorList>
    </citation>
    <scope>NUCLEOTIDE SEQUENCE [LARGE SCALE GENOMIC DNA]</scope>
    <source>
        <strain evidence="3 4">DSM 7382</strain>
    </source>
</reference>
<feature type="compositionally biased region" description="Low complexity" evidence="1">
    <location>
        <begin position="658"/>
        <end position="669"/>
    </location>
</feature>
<feature type="compositionally biased region" description="Basic and acidic residues" evidence="1">
    <location>
        <begin position="122"/>
        <end position="134"/>
    </location>
</feature>
<feature type="compositionally biased region" description="Acidic residues" evidence="1">
    <location>
        <begin position="840"/>
        <end position="850"/>
    </location>
</feature>
<feature type="compositionally biased region" description="Low complexity" evidence="1">
    <location>
        <begin position="898"/>
        <end position="914"/>
    </location>
</feature>
<feature type="transmembrane region" description="Helical" evidence="2">
    <location>
        <begin position="192"/>
        <end position="220"/>
    </location>
</feature>
<feature type="region of interest" description="Disordered" evidence="1">
    <location>
        <begin position="549"/>
        <end position="593"/>
    </location>
</feature>
<feature type="region of interest" description="Disordered" evidence="1">
    <location>
        <begin position="605"/>
        <end position="914"/>
    </location>
</feature>
<feature type="compositionally biased region" description="Low complexity" evidence="1">
    <location>
        <begin position="708"/>
        <end position="732"/>
    </location>
</feature>
<dbReference type="Proteomes" id="UP001385951">
    <property type="component" value="Unassembled WGS sequence"/>
</dbReference>
<comment type="caution">
    <text evidence="3">The sequence shown here is derived from an EMBL/GenBank/DDBJ whole genome shotgun (WGS) entry which is preliminary data.</text>
</comment>
<dbReference type="EMBL" id="JASBNA010000064">
    <property type="protein sequence ID" value="KAK7679025.1"/>
    <property type="molecule type" value="Genomic_DNA"/>
</dbReference>
<feature type="compositionally biased region" description="Polar residues" evidence="1">
    <location>
        <begin position="733"/>
        <end position="748"/>
    </location>
</feature>
<proteinExistence type="predicted"/>
<evidence type="ECO:0000256" key="1">
    <source>
        <dbReference type="SAM" id="MobiDB-lite"/>
    </source>
</evidence>
<keyword evidence="2" id="KW-0812">Transmembrane</keyword>
<feature type="compositionally biased region" description="Basic and acidic residues" evidence="1">
    <location>
        <begin position="620"/>
        <end position="633"/>
    </location>
</feature>
<feature type="region of interest" description="Disordered" evidence="1">
    <location>
        <begin position="1"/>
        <end position="137"/>
    </location>
</feature>
<feature type="transmembrane region" description="Helical" evidence="2">
    <location>
        <begin position="240"/>
        <end position="262"/>
    </location>
</feature>
<name>A0AAW0FJ12_9APHY</name>
<gene>
    <name evidence="3" type="ORF">QCA50_017969</name>
</gene>
<feature type="compositionally biased region" description="Polar residues" evidence="1">
    <location>
        <begin position="864"/>
        <end position="876"/>
    </location>
</feature>
<feature type="compositionally biased region" description="Basic and acidic residues" evidence="1">
    <location>
        <begin position="1039"/>
        <end position="1052"/>
    </location>
</feature>
<accession>A0AAW0FJ12</accession>
<feature type="region of interest" description="Disordered" evidence="1">
    <location>
        <begin position="942"/>
        <end position="1092"/>
    </location>
</feature>
<keyword evidence="4" id="KW-1185">Reference proteome</keyword>
<sequence length="1092" mass="118329">MSRPQYDLNSSAEPTPKSSTSHRSWEPQRFSQAFVGSEQASSSPPQSPPAVPSSSSEGYPSWLPKRPPGPAPRSTVHSSVAGMYAESGPSAGPSPDFLSGVGGRKPTPRSVRVVSLQNAMQENKDPYPRREPTDPSRIPAAAHARVWSRATSAGLTPTVFSTTPQSNVPKARFRSTSFHPELLSNPSWKMRLWFYLYPIFVFAHLPLQTFFDFNAVFILLLVAKFPNPAAPGVPGTGRNWALGAAAYIACWFTQIFVVFLLYELIYSFVRRWRVKRPVVLPLYLSSPAFNFTAMTSYTNFCFMYFIRVSAFHPFASTSSSVSHAQEPPHSGSLRDGLAETFYFYSQNLPTVSLLLPRAALSLSLLLAFSSPLSFPSGDTGIFSKRDGTFFQAENGTLTMYARGVLIANAAWSAWRILVLLVSWIGLWVLSGQGCAGLCGPRYRWEEEDMAEKTAGPHSFADNVSEQLDAPLPWTWRENTVVRVFEAWEFCLTNKMPSRLGDMGEKKTDSERGEGMAFEGMDKVFAAVGLGGGPPQPARRGILSGELFQTPEPHEKEEAGTGIVEEPSLTPPPVAQTREKMATSAGTSSPLKKLPYPFTGYGAQVSSEDVIPFPPSPVPPEEEHSGDAGDSHGEEGEEAVITDSGDGLEGEVEESDVQSSGRRTSESMSSLGRPVVSRYPFQYRRPGRGGSMSSASQVVPGTNFSTPISQHTHSSQPSSSTQSGSTRLSRSTGNAESSDSPLSNGSFSVPSPPTRGSGIPLPPGHPRGARRTRAGTVPAINSPPSSPSPVGFPRPRTRTRTESMVTGTTFGGPAPLPGFETSDDEEEDSFARHDESLMDVPEAEGSIEEAEQHDSVGLLSVGPSPRTSLTNLQQFGSRLSMHRSNGSRSRSAHSRSQSRSRTNSSTSRSESARSRAQSLIQSLAASRSSLYLVRSRANSMARLSDSPYYSTSPDPMPSSPENYTFGHPIREQMRPAQPESRRDDISEALGIPLPPSESSSSSDAESDDMTDLQDLTLQHDREETQATLRPRISALTGRAPSEHHSERSGHTEHLAVPIPIPRRSSQPQSHPFGDSPPDISTANASFVTAPGND</sequence>
<feature type="transmembrane region" description="Helical" evidence="2">
    <location>
        <begin position="282"/>
        <end position="306"/>
    </location>
</feature>
<evidence type="ECO:0000313" key="4">
    <source>
        <dbReference type="Proteomes" id="UP001385951"/>
    </source>
</evidence>
<keyword evidence="2" id="KW-1133">Transmembrane helix</keyword>
<dbReference type="AlphaFoldDB" id="A0AAW0FJ12"/>